<gene>
    <name evidence="1" type="ordered locus">T1E_2055</name>
</gene>
<dbReference type="KEGG" id="ppx:T1E_2055"/>
<dbReference type="EMBL" id="CP003734">
    <property type="protein sequence ID" value="AFO47903.1"/>
    <property type="molecule type" value="Genomic_DNA"/>
</dbReference>
<dbReference type="Proteomes" id="UP000006503">
    <property type="component" value="Chromosome"/>
</dbReference>
<evidence type="ECO:0000313" key="1">
    <source>
        <dbReference type="EMBL" id="AFO47903.1"/>
    </source>
</evidence>
<name>I7B926_PSEPT</name>
<protein>
    <submittedName>
        <fullName evidence="1">Uncharacterized protein</fullName>
    </submittedName>
</protein>
<organism evidence="1 2">
    <name type="scientific">Pseudomonas putida (strain DOT-T1E)</name>
    <dbReference type="NCBI Taxonomy" id="1196325"/>
    <lineage>
        <taxon>Bacteria</taxon>
        <taxon>Pseudomonadati</taxon>
        <taxon>Pseudomonadota</taxon>
        <taxon>Gammaproteobacteria</taxon>
        <taxon>Pseudomonadales</taxon>
        <taxon>Pseudomonadaceae</taxon>
        <taxon>Pseudomonas</taxon>
    </lineage>
</organism>
<sequence>MSAGSDALNAQISASVCLFSVPQGMALVSQRQAPVSQFRAKFVDERS</sequence>
<accession>I7B926</accession>
<reference evidence="2" key="1">
    <citation type="journal article" date="2013" name="Microb. Biotechnol.">
        <title>Metabolic potential of the organic-solvent tolerant Pseudomonas putida DOT-T1E deduced from its annotated genome.</title>
        <authorList>
            <person name="Udaondo Z."/>
            <person name="Molina L."/>
            <person name="Daniels C."/>
            <person name="Gomez M.J."/>
            <person name="Molina-Henares M.A."/>
            <person name="Matilla M.A."/>
            <person name="Roca A."/>
            <person name="Fernandez M."/>
            <person name="Duque E."/>
            <person name="Segura A."/>
            <person name="Ramos J.L."/>
        </authorList>
    </citation>
    <scope>NUCLEOTIDE SEQUENCE [LARGE SCALE GENOMIC DNA]</scope>
    <source>
        <strain evidence="2">DOT-T1E</strain>
    </source>
</reference>
<dbReference type="AlphaFoldDB" id="I7B926"/>
<dbReference type="HOGENOM" id="CLU_3172219_0_0_6"/>
<evidence type="ECO:0000313" key="2">
    <source>
        <dbReference type="Proteomes" id="UP000006503"/>
    </source>
</evidence>
<proteinExistence type="predicted"/>